<reference evidence="2" key="1">
    <citation type="journal article" date="2017" name="Nature">
        <title>The sunflower genome provides insights into oil metabolism, flowering and Asterid evolution.</title>
        <authorList>
            <person name="Badouin H."/>
            <person name="Gouzy J."/>
            <person name="Grassa C.J."/>
            <person name="Murat F."/>
            <person name="Staton S.E."/>
            <person name="Cottret L."/>
            <person name="Lelandais-Briere C."/>
            <person name="Owens G.L."/>
            <person name="Carrere S."/>
            <person name="Mayjonade B."/>
            <person name="Legrand L."/>
            <person name="Gill N."/>
            <person name="Kane N.C."/>
            <person name="Bowers J.E."/>
            <person name="Hubner S."/>
            <person name="Bellec A."/>
            <person name="Berard A."/>
            <person name="Berges H."/>
            <person name="Blanchet N."/>
            <person name="Boniface M.C."/>
            <person name="Brunel D."/>
            <person name="Catrice O."/>
            <person name="Chaidir N."/>
            <person name="Claudel C."/>
            <person name="Donnadieu C."/>
            <person name="Faraut T."/>
            <person name="Fievet G."/>
            <person name="Helmstetter N."/>
            <person name="King M."/>
            <person name="Knapp S.J."/>
            <person name="Lai Z."/>
            <person name="Le Paslier M.C."/>
            <person name="Lippi Y."/>
            <person name="Lorenzon L."/>
            <person name="Mandel J.R."/>
            <person name="Marage G."/>
            <person name="Marchand G."/>
            <person name="Marquand E."/>
            <person name="Bret-Mestries E."/>
            <person name="Morien E."/>
            <person name="Nambeesan S."/>
            <person name="Nguyen T."/>
            <person name="Pegot-Espagnet P."/>
            <person name="Pouilly N."/>
            <person name="Raftis F."/>
            <person name="Sallet E."/>
            <person name="Schiex T."/>
            <person name="Thomas J."/>
            <person name="Vandecasteele C."/>
            <person name="Vares D."/>
            <person name="Vear F."/>
            <person name="Vautrin S."/>
            <person name="Crespi M."/>
            <person name="Mangin B."/>
            <person name="Burke J.M."/>
            <person name="Salse J."/>
            <person name="Munos S."/>
            <person name="Vincourt P."/>
            <person name="Rieseberg L.H."/>
            <person name="Langlade N.B."/>
        </authorList>
    </citation>
    <scope>NUCLEOTIDE SEQUENCE [LARGE SCALE GENOMIC DNA]</scope>
    <source>
        <strain evidence="2">cv. SF193</strain>
    </source>
</reference>
<accession>A0A251T2H2</accession>
<gene>
    <name evidence="1" type="ORF">HannXRQ_Chr12g0372171</name>
</gene>
<evidence type="ECO:0000313" key="1">
    <source>
        <dbReference type="EMBL" id="OTG05310.1"/>
    </source>
</evidence>
<dbReference type="Proteomes" id="UP000215914">
    <property type="component" value="Chromosome 12"/>
</dbReference>
<keyword evidence="2" id="KW-1185">Reference proteome</keyword>
<dbReference type="EMBL" id="CM007901">
    <property type="protein sequence ID" value="OTG05310.1"/>
    <property type="molecule type" value="Genomic_DNA"/>
</dbReference>
<proteinExistence type="predicted"/>
<name>A0A251T2H2_HELAN</name>
<evidence type="ECO:0000313" key="2">
    <source>
        <dbReference type="Proteomes" id="UP000215914"/>
    </source>
</evidence>
<sequence length="83" mass="9446">MVRVDSVKPSQLGQTWSTQFSFGQRPVNSGPGKECHRCTLTNSRFWNDTTESHFKLALHRNIQVAFLKLRNGWNRGTHGNSST</sequence>
<organism evidence="1 2">
    <name type="scientific">Helianthus annuus</name>
    <name type="common">Common sunflower</name>
    <dbReference type="NCBI Taxonomy" id="4232"/>
    <lineage>
        <taxon>Eukaryota</taxon>
        <taxon>Viridiplantae</taxon>
        <taxon>Streptophyta</taxon>
        <taxon>Embryophyta</taxon>
        <taxon>Tracheophyta</taxon>
        <taxon>Spermatophyta</taxon>
        <taxon>Magnoliopsida</taxon>
        <taxon>eudicotyledons</taxon>
        <taxon>Gunneridae</taxon>
        <taxon>Pentapetalae</taxon>
        <taxon>asterids</taxon>
        <taxon>campanulids</taxon>
        <taxon>Asterales</taxon>
        <taxon>Asteraceae</taxon>
        <taxon>Asteroideae</taxon>
        <taxon>Heliantheae alliance</taxon>
        <taxon>Heliantheae</taxon>
        <taxon>Helianthus</taxon>
    </lineage>
</organism>
<protein>
    <submittedName>
        <fullName evidence="1">Uncharacterized protein</fullName>
    </submittedName>
</protein>
<dbReference type="InParanoid" id="A0A251T2H2"/>
<dbReference type="AlphaFoldDB" id="A0A251T2H2"/>